<dbReference type="KEGG" id="panc:E2636_12930"/>
<dbReference type="NCBIfam" id="NF033524">
    <property type="entry name" value="lasso_PadeA_fam"/>
    <property type="match status" value="1"/>
</dbReference>
<name>A0A4P7A0A2_9BACL</name>
<dbReference type="OrthoDB" id="2913105at2"/>
<reference evidence="1 2" key="1">
    <citation type="submission" date="2019-03" db="EMBL/GenBank/DDBJ databases">
        <title>Complete genome sequence of Paenisporosarcina antarctica CGMCC 1.6503T.</title>
        <authorList>
            <person name="Rong J.-C."/>
            <person name="Chi N.-Y."/>
            <person name="Zhang Q.-F."/>
        </authorList>
    </citation>
    <scope>NUCLEOTIDE SEQUENCE [LARGE SCALE GENOMIC DNA]</scope>
    <source>
        <strain evidence="1 2">CGMCC 1.6503</strain>
    </source>
</reference>
<evidence type="ECO:0000313" key="1">
    <source>
        <dbReference type="EMBL" id="QBP41998.1"/>
    </source>
</evidence>
<dbReference type="Proteomes" id="UP000294292">
    <property type="component" value="Chromosome"/>
</dbReference>
<evidence type="ECO:0000313" key="2">
    <source>
        <dbReference type="Proteomes" id="UP000294292"/>
    </source>
</evidence>
<gene>
    <name evidence="1" type="ORF">E2636_12930</name>
</gene>
<accession>A0A4P7A0A2</accession>
<organism evidence="1 2">
    <name type="scientific">Paenisporosarcina antarctica</name>
    <dbReference type="NCBI Taxonomy" id="417367"/>
    <lineage>
        <taxon>Bacteria</taxon>
        <taxon>Bacillati</taxon>
        <taxon>Bacillota</taxon>
        <taxon>Bacilli</taxon>
        <taxon>Bacillales</taxon>
        <taxon>Caryophanaceae</taxon>
        <taxon>Paenisporosarcina</taxon>
    </lineage>
</organism>
<dbReference type="EMBL" id="CP038015">
    <property type="protein sequence ID" value="QBP41998.1"/>
    <property type="molecule type" value="Genomic_DNA"/>
</dbReference>
<protein>
    <submittedName>
        <fullName evidence="1">Paeninodin family lasso peptide</fullName>
    </submittedName>
</protein>
<keyword evidence="2" id="KW-1185">Reference proteome</keyword>
<dbReference type="InterPro" id="IPR049825">
    <property type="entry name" value="Lasso_PadeA-like"/>
</dbReference>
<proteinExistence type="predicted"/>
<dbReference type="AlphaFoldDB" id="A0A4P7A0A2"/>
<sequence>MKKEWKKPKLVILDVNMTMLNFGGEHTDASFPANTPVGKITSS</sequence>
<dbReference type="RefSeq" id="WP_134210567.1">
    <property type="nucleotide sequence ID" value="NZ_CP038015.1"/>
</dbReference>